<feature type="region of interest" description="Disordered" evidence="4">
    <location>
        <begin position="1200"/>
        <end position="1289"/>
    </location>
</feature>
<reference evidence="5 6" key="1">
    <citation type="journal article" date="2018" name="BMC Genomics">
        <title>Genomic comparison of Trypanosoma conorhini and Trypanosoma rangeli to Trypanosoma cruzi strains of high and low virulence.</title>
        <authorList>
            <person name="Bradwell K.R."/>
            <person name="Koparde V.N."/>
            <person name="Matveyev A.V."/>
            <person name="Serrano M.G."/>
            <person name="Alves J.M."/>
            <person name="Parikh H."/>
            <person name="Huang B."/>
            <person name="Lee V."/>
            <person name="Espinosa-Alvarez O."/>
            <person name="Ortiz P.A."/>
            <person name="Costa-Martins A.G."/>
            <person name="Teixeira M.M."/>
            <person name="Buck G.A."/>
        </authorList>
    </citation>
    <scope>NUCLEOTIDE SEQUENCE [LARGE SCALE GENOMIC DNA]</scope>
    <source>
        <strain evidence="5 6">025E</strain>
    </source>
</reference>
<feature type="compositionally biased region" description="Basic and acidic residues" evidence="4">
    <location>
        <begin position="420"/>
        <end position="429"/>
    </location>
</feature>
<evidence type="ECO:0000256" key="1">
    <source>
        <dbReference type="ARBA" id="ARBA00022614"/>
    </source>
</evidence>
<keyword evidence="2" id="KW-0677">Repeat</keyword>
<keyword evidence="1" id="KW-0433">Leucine-rich repeat</keyword>
<feature type="compositionally biased region" description="Low complexity" evidence="4">
    <location>
        <begin position="558"/>
        <end position="579"/>
    </location>
</feature>
<feature type="compositionally biased region" description="Basic and acidic residues" evidence="4">
    <location>
        <begin position="856"/>
        <end position="865"/>
    </location>
</feature>
<feature type="coiled-coil region" evidence="3">
    <location>
        <begin position="785"/>
        <end position="812"/>
    </location>
</feature>
<dbReference type="PANTHER" id="PTHR46652:SF3">
    <property type="entry name" value="LEUCINE-RICH REPEAT-CONTAINING PROTEIN 9"/>
    <property type="match status" value="1"/>
</dbReference>
<dbReference type="RefSeq" id="XP_029230801.1">
    <property type="nucleotide sequence ID" value="XM_029369117.1"/>
</dbReference>
<feature type="region of interest" description="Disordered" evidence="4">
    <location>
        <begin position="1029"/>
        <end position="1057"/>
    </location>
</feature>
<dbReference type="SUPFAM" id="SSF52047">
    <property type="entry name" value="RNI-like"/>
    <property type="match status" value="1"/>
</dbReference>
<dbReference type="PANTHER" id="PTHR46652">
    <property type="entry name" value="LEUCINE-RICH REPEAT AND IQ DOMAIN-CONTAINING PROTEIN 1-RELATED"/>
    <property type="match status" value="1"/>
</dbReference>
<name>A0A3R7NY16_9TRYP</name>
<dbReference type="PROSITE" id="PS51450">
    <property type="entry name" value="LRR"/>
    <property type="match status" value="1"/>
</dbReference>
<feature type="compositionally biased region" description="Basic and acidic residues" evidence="4">
    <location>
        <begin position="445"/>
        <end position="454"/>
    </location>
</feature>
<feature type="region of interest" description="Disordered" evidence="4">
    <location>
        <begin position="856"/>
        <end position="995"/>
    </location>
</feature>
<feature type="coiled-coil region" evidence="3">
    <location>
        <begin position="720"/>
        <end position="761"/>
    </location>
</feature>
<comment type="caution">
    <text evidence="5">The sequence shown here is derived from an EMBL/GenBank/DDBJ whole genome shotgun (WGS) entry which is preliminary data.</text>
</comment>
<feature type="compositionally biased region" description="Basic and acidic residues" evidence="4">
    <location>
        <begin position="1034"/>
        <end position="1048"/>
    </location>
</feature>
<organism evidence="5 6">
    <name type="scientific">Trypanosoma conorhini</name>
    <dbReference type="NCBI Taxonomy" id="83891"/>
    <lineage>
        <taxon>Eukaryota</taxon>
        <taxon>Discoba</taxon>
        <taxon>Euglenozoa</taxon>
        <taxon>Kinetoplastea</taxon>
        <taxon>Metakinetoplastina</taxon>
        <taxon>Trypanosomatida</taxon>
        <taxon>Trypanosomatidae</taxon>
        <taxon>Trypanosoma</taxon>
    </lineage>
</organism>
<dbReference type="InterPro" id="IPR001611">
    <property type="entry name" value="Leu-rich_rpt"/>
</dbReference>
<feature type="compositionally biased region" description="Polar residues" evidence="4">
    <location>
        <begin position="888"/>
        <end position="903"/>
    </location>
</feature>
<dbReference type="GeneID" id="40315795"/>
<dbReference type="InterPro" id="IPR050836">
    <property type="entry name" value="SDS22/Internalin_LRR"/>
</dbReference>
<gene>
    <name evidence="5" type="ORF">Tco025E_02184</name>
</gene>
<evidence type="ECO:0000256" key="4">
    <source>
        <dbReference type="SAM" id="MobiDB-lite"/>
    </source>
</evidence>
<dbReference type="Gene3D" id="3.80.10.10">
    <property type="entry name" value="Ribonuclease Inhibitor"/>
    <property type="match status" value="2"/>
</dbReference>
<proteinExistence type="predicted"/>
<accession>A0A3R7NY16</accession>
<evidence type="ECO:0008006" key="7">
    <source>
        <dbReference type="Google" id="ProtNLM"/>
    </source>
</evidence>
<dbReference type="EMBL" id="MKKU01000082">
    <property type="protein sequence ID" value="RNF25595.1"/>
    <property type="molecule type" value="Genomic_DNA"/>
</dbReference>
<feature type="region of interest" description="Disordered" evidence="4">
    <location>
        <begin position="558"/>
        <end position="593"/>
    </location>
</feature>
<feature type="region of interest" description="Disordered" evidence="4">
    <location>
        <begin position="1143"/>
        <end position="1168"/>
    </location>
</feature>
<dbReference type="Proteomes" id="UP000284403">
    <property type="component" value="Unassembled WGS sequence"/>
</dbReference>
<evidence type="ECO:0000313" key="6">
    <source>
        <dbReference type="Proteomes" id="UP000284403"/>
    </source>
</evidence>
<dbReference type="OrthoDB" id="10022853at2759"/>
<keyword evidence="3" id="KW-0175">Coiled coil</keyword>
<feature type="compositionally biased region" description="Basic and acidic residues" evidence="4">
    <location>
        <begin position="909"/>
        <end position="923"/>
    </location>
</feature>
<evidence type="ECO:0000313" key="5">
    <source>
        <dbReference type="EMBL" id="RNF25595.1"/>
    </source>
</evidence>
<feature type="region of interest" description="Disordered" evidence="4">
    <location>
        <begin position="395"/>
        <end position="492"/>
    </location>
</feature>
<feature type="compositionally biased region" description="Low complexity" evidence="4">
    <location>
        <begin position="943"/>
        <end position="954"/>
    </location>
</feature>
<evidence type="ECO:0000256" key="2">
    <source>
        <dbReference type="ARBA" id="ARBA00022737"/>
    </source>
</evidence>
<dbReference type="InterPro" id="IPR032675">
    <property type="entry name" value="LRR_dom_sf"/>
</dbReference>
<evidence type="ECO:0000256" key="3">
    <source>
        <dbReference type="SAM" id="Coils"/>
    </source>
</evidence>
<keyword evidence="6" id="KW-1185">Reference proteome</keyword>
<feature type="region of interest" description="Disordered" evidence="4">
    <location>
        <begin position="611"/>
        <end position="631"/>
    </location>
</feature>
<feature type="compositionally biased region" description="Basic and acidic residues" evidence="4">
    <location>
        <begin position="1201"/>
        <end position="1210"/>
    </location>
</feature>
<protein>
    <recommendedName>
        <fullName evidence="7">Leucine-rich repeat protein (LRRP)</fullName>
    </recommendedName>
</protein>
<sequence length="1289" mass="139649">MNIDLSFKSISELRFDRARASEEEVLVASRVQSLNAGNNRIERIIGLGALFNHLAHLDLAYNGLGGRAGPDACAWLDALPSSLRVLNLAHNELSSFAPDAPVEGGGKNRRGGNGGAALATAAGAATATSEKLERALGHLRRACPVTLALVFSQKRFPELHEVDLSYNALRLTLDESDRVEAMWQEAVEGPAATHAFNQEDNKAWLQRTKSAVAVLKLDGNTQISALNGVLCGMEALTHLRAANCGVSDLTAVSAAATFCPKLHSLDMRGCPVADAFISAPRTTIATFLELLLLPSTLSELGGRDAEGETEANEVEKRAVLQRIVREVAQQHIGQIEILLARQRPSGGNTLAQVLYAALLQQIIPQIAELDGDVDVNAAREGLMNAAREVLEQVIENTDRPVTQGGRNKALLPGVRSQNKPPKERPRGSDQAEQPRPVTSHGGTDGSRDSLDPQPRDASPAVRRGREAVPAAEGVNGGVPRPERARSAQSTMMMRAAAAAAQLRPTVVVTGSSSATTSSNAATVSSKATAPSGAFANIVADADNRVNTSFSREVEYATATTSSAEASNSSNNDGVSGVRGSVRRDNSNVAYGGRKEDTSLVCGSANTTNTTVSAAPGARTHSDSSSFCEESGGGSRFQRALAALTPMLMHRLRSEGLPDHQAVTTEPGRFSKDGFDTSTFSTATSNSNTLAAREMLLQQAHTLETALLASQDRQRGMQEVVSHLKEQLQQDRRLITDQRKEAARLREELDQLAESNRRIALRVKRRQKEIAYGAAALRRREAVYQRKAALEYIEREEQSLQQAERRLREKLSLSGAWSHTRLTDLTGLVRATTTNGMEAIPPRKTRADLLRETAVKERMTARRKQDTLAYNPRRFRPSEYGLNDGDEGSNLSMNDTSVNAQTERGQPPQETKRRGRGVDADRSRGQGSAGERTHERTPWRKCRSSSSSSQATTSTGKAAKPEVGPCSMYDKGFSPYGDVEKSDGVPDNGGKNYRPKSLEGLSLQQLFEEAAVIQHRQRILQQRMSGVANAAGDEAAPRETEERGASFHDDDAEATFGKRTPSTCMGVVQDAAGGGPTLHCAAEDPSWRGMYGKAQGNKPHMEASNDNDDEDSVDVVVSLEESHLKGDFVVAAVPPPAPTFCAPVRNGNFTAEPKRHTGQPQQQEYKGQDESLLPSLPAAEEHFSMDARRIYTEILRQSQEQRQQRIREVSHPEQQQQQQKTELDGAKMEGEEEVEGEEPSTVSTEPKGSSITEHDNMLNGEDATEEARRCNSQLNEGELHAHTTSRALFS</sequence>